<accession>A0AAD4NGZ1</accession>
<comment type="subcellular location">
    <subcellularLocation>
        <location evidence="1">Mitochondrion</location>
    </subcellularLocation>
</comment>
<dbReference type="Gene3D" id="1.10.3580.10">
    <property type="entry name" value="ATP12 ATPase"/>
    <property type="match status" value="1"/>
</dbReference>
<comment type="caution">
    <text evidence="6">The sequence shown here is derived from an EMBL/GenBank/DDBJ whole genome shotgun (WGS) entry which is preliminary data.</text>
</comment>
<sequence length="397" mass="45499">MNSMNISNLWKASSRVLRYAQPSNKSVTQRLPSFCLVNQAHCSTTSDPLRAARNSNDSVFLQSVNRPRRFYKTVDVVSVNHKADDKLLYEIKLDERSLKTQAGAILQLPSRLLASAIAQEWDSQKEYVKVSSMRLTGLAFTSIDNPTRETRDTLSAKMFEFLDSDTLLYFAGESGSLLESQCRHWLPIVKWAKEEKHLDLQPSENLMDPPHISDQCRIELKKWLDSYNFGALNAICYGADAVKSFLLMFAAMEHQVNINEAAELARLEQIYQSRIWGEVEFMHGVEHQELCSRLMAAFARLLRNSNFVKLGDFRNRQLVGRIVHKVEDDLYVDFGLKFNAVCKSPRNMTEELLIGDEVVVKLFDPEISQRFLGSKHDLTLLEADATIIKKYNRPKRE</sequence>
<dbReference type="GO" id="GO:0005739">
    <property type="term" value="C:mitochondrion"/>
    <property type="evidence" value="ECO:0007669"/>
    <property type="project" value="UniProtKB-SubCell"/>
</dbReference>
<evidence type="ECO:0000256" key="3">
    <source>
        <dbReference type="ARBA" id="ARBA00022946"/>
    </source>
</evidence>
<dbReference type="InterPro" id="IPR011419">
    <property type="entry name" value="ATP12_ATP_synth-F1-assembly"/>
</dbReference>
<dbReference type="InterPro" id="IPR019375">
    <property type="entry name" value="Ribosomal_bS1m"/>
</dbReference>
<dbReference type="PANTHER" id="PTHR21013:SF10">
    <property type="entry name" value="ATP SYNTHASE MITOCHONDRIAL F1 COMPLEX ASSEMBLY FACTOR 2"/>
    <property type="match status" value="1"/>
</dbReference>
<proteinExistence type="inferred from homology"/>
<organism evidence="6 7">
    <name type="scientific">Ditylenchus destructor</name>
    <dbReference type="NCBI Taxonomy" id="166010"/>
    <lineage>
        <taxon>Eukaryota</taxon>
        <taxon>Metazoa</taxon>
        <taxon>Ecdysozoa</taxon>
        <taxon>Nematoda</taxon>
        <taxon>Chromadorea</taxon>
        <taxon>Rhabditida</taxon>
        <taxon>Tylenchina</taxon>
        <taxon>Tylenchomorpha</taxon>
        <taxon>Sphaerularioidea</taxon>
        <taxon>Anguinidae</taxon>
        <taxon>Anguininae</taxon>
        <taxon>Ditylenchus</taxon>
    </lineage>
</organism>
<dbReference type="Pfam" id="PF07542">
    <property type="entry name" value="ATP12"/>
    <property type="match status" value="1"/>
</dbReference>
<dbReference type="PANTHER" id="PTHR21013">
    <property type="entry name" value="ATP SYNTHASE MITOCHONDRIAL F1 COMPLEX ASSEMBLY FACTOR 2/ATP12 PROTEIN, MITOCHONDRIAL PRECURSOR"/>
    <property type="match status" value="1"/>
</dbReference>
<reference evidence="6" key="1">
    <citation type="submission" date="2022-01" db="EMBL/GenBank/DDBJ databases">
        <title>Genome Sequence Resource for Two Populations of Ditylenchus destructor, the Migratory Endoparasitic Phytonematode.</title>
        <authorList>
            <person name="Zhang H."/>
            <person name="Lin R."/>
            <person name="Xie B."/>
        </authorList>
    </citation>
    <scope>NUCLEOTIDE SEQUENCE</scope>
    <source>
        <strain evidence="6">BazhouSP</strain>
    </source>
</reference>
<dbReference type="AlphaFoldDB" id="A0AAD4NGZ1"/>
<evidence type="ECO:0000256" key="4">
    <source>
        <dbReference type="ARBA" id="ARBA00023128"/>
    </source>
</evidence>
<dbReference type="Pfam" id="PF10246">
    <property type="entry name" value="MRP-S35"/>
    <property type="match status" value="1"/>
</dbReference>
<keyword evidence="6" id="KW-0687">Ribonucleoprotein</keyword>
<evidence type="ECO:0000256" key="2">
    <source>
        <dbReference type="ARBA" id="ARBA00008231"/>
    </source>
</evidence>
<dbReference type="InterPro" id="IPR023335">
    <property type="entry name" value="ATP12_ortho_dom_sf"/>
</dbReference>
<evidence type="ECO:0000313" key="6">
    <source>
        <dbReference type="EMBL" id="KAI1725421.1"/>
    </source>
</evidence>
<dbReference type="InterPro" id="IPR042272">
    <property type="entry name" value="ATP12_ATP_synth-F1-assembly_N"/>
</dbReference>
<evidence type="ECO:0000313" key="7">
    <source>
        <dbReference type="Proteomes" id="UP001201812"/>
    </source>
</evidence>
<keyword evidence="3" id="KW-0809">Transit peptide</keyword>
<keyword evidence="4" id="KW-0496">Mitochondrion</keyword>
<evidence type="ECO:0000256" key="1">
    <source>
        <dbReference type="ARBA" id="ARBA00004173"/>
    </source>
</evidence>
<gene>
    <name evidence="6" type="ORF">DdX_02079</name>
</gene>
<protein>
    <submittedName>
        <fullName evidence="6">Mitochondrial ribosomal protein MRP-S35 domain-containing protein</fullName>
    </submittedName>
</protein>
<dbReference type="GO" id="GO:0005840">
    <property type="term" value="C:ribosome"/>
    <property type="evidence" value="ECO:0007669"/>
    <property type="project" value="UniProtKB-KW"/>
</dbReference>
<comment type="similarity">
    <text evidence="2">Belongs to the ATP12 family.</text>
</comment>
<dbReference type="Gene3D" id="3.30.2180.10">
    <property type="entry name" value="ATP12-like"/>
    <property type="match status" value="1"/>
</dbReference>
<dbReference type="GO" id="GO:0033615">
    <property type="term" value="P:mitochondrial proton-transporting ATP synthase complex assembly"/>
    <property type="evidence" value="ECO:0007669"/>
    <property type="project" value="TreeGrafter"/>
</dbReference>
<keyword evidence="5" id="KW-0143">Chaperone</keyword>
<keyword evidence="7" id="KW-1185">Reference proteome</keyword>
<evidence type="ECO:0000256" key="5">
    <source>
        <dbReference type="ARBA" id="ARBA00023186"/>
    </source>
</evidence>
<name>A0AAD4NGZ1_9BILA</name>
<keyword evidence="6" id="KW-0689">Ribosomal protein</keyword>
<dbReference type="Proteomes" id="UP001201812">
    <property type="component" value="Unassembled WGS sequence"/>
</dbReference>
<dbReference type="EMBL" id="JAKKPZ010000002">
    <property type="protein sequence ID" value="KAI1725421.1"/>
    <property type="molecule type" value="Genomic_DNA"/>
</dbReference>
<dbReference type="SUPFAM" id="SSF160909">
    <property type="entry name" value="ATP12-like"/>
    <property type="match status" value="1"/>
</dbReference>